<keyword evidence="2" id="KW-0813">Transport</keyword>
<reference evidence="9 10" key="1">
    <citation type="submission" date="2018-11" db="EMBL/GenBank/DDBJ databases">
        <title>Complete genome sequence of Nocardioides baekrokdamisoli strain KCTC 39748.</title>
        <authorList>
            <person name="Kang S.W."/>
            <person name="Lee K.C."/>
            <person name="Kim K.K."/>
            <person name="Kim J.S."/>
            <person name="Kim D.S."/>
            <person name="Ko S.H."/>
            <person name="Yang S.H."/>
            <person name="Shin Y.K."/>
            <person name="Lee J.S."/>
        </authorList>
    </citation>
    <scope>NUCLEOTIDE SEQUENCE [LARGE SCALE GENOMIC DNA]</scope>
    <source>
        <strain evidence="9 10">KCTC 39748</strain>
    </source>
</reference>
<keyword evidence="4 7" id="KW-0812">Transmembrane</keyword>
<gene>
    <name evidence="9" type="ORF">Back2_21770</name>
</gene>
<dbReference type="KEGG" id="nbe:Back2_21770"/>
<comment type="subcellular location">
    <subcellularLocation>
        <location evidence="1">Cell membrane</location>
        <topology evidence="1">Multi-pass membrane protein</topology>
    </subcellularLocation>
</comment>
<dbReference type="OrthoDB" id="9775268at2"/>
<feature type="transmembrane region" description="Helical" evidence="7">
    <location>
        <begin position="314"/>
        <end position="337"/>
    </location>
</feature>
<dbReference type="InterPro" id="IPR010290">
    <property type="entry name" value="TM_effector"/>
</dbReference>
<dbReference type="Gene3D" id="1.20.1250.20">
    <property type="entry name" value="MFS general substrate transporter like domains"/>
    <property type="match status" value="1"/>
</dbReference>
<dbReference type="GO" id="GO:0022857">
    <property type="term" value="F:transmembrane transporter activity"/>
    <property type="evidence" value="ECO:0007669"/>
    <property type="project" value="InterPro"/>
</dbReference>
<sequence length="413" mass="42956">MSPTFRALHNPNYRLYLAGSVVSNTGTWMMRVAQDWLVLQPLHGGSAAVGITTGLQFLPILLLTPYAGVVADRVPKRRLLQITQATMGAASLISGAVAVSGHSALWIVYLCALGLGVGAAFDAPARQSFVSEMVEVEDLTNAVGLNSASFNVARLMGPAAAGLLIAALGSGQRATGVVFLVNAASYAAVILQLRRMDPTLLHPADRRARGPHDLLEAVAYVRSQPRMLFVLIVIFFVGTFGMNFQLTSALMATQVYGKGAGEFGLLGSALAVGSLTGALMAARRTSIRLRLLVLGALGFGAAEVVAAFLPSYGLFALCCPLIGFSALTVANTANSTLQLSADPAYRGRVMALYMTVFQGGTPLGAPLIGWIGQAYGARWTLIVGGALVLVGAGIASTAYAAAAQRSRTPVAAF</sequence>
<evidence type="ECO:0000256" key="2">
    <source>
        <dbReference type="ARBA" id="ARBA00022448"/>
    </source>
</evidence>
<organism evidence="9 10">
    <name type="scientific">Nocardioides baekrokdamisoli</name>
    <dbReference type="NCBI Taxonomy" id="1804624"/>
    <lineage>
        <taxon>Bacteria</taxon>
        <taxon>Bacillati</taxon>
        <taxon>Actinomycetota</taxon>
        <taxon>Actinomycetes</taxon>
        <taxon>Propionibacteriales</taxon>
        <taxon>Nocardioidaceae</taxon>
        <taxon>Nocardioides</taxon>
    </lineage>
</organism>
<feature type="transmembrane region" description="Helical" evidence="7">
    <location>
        <begin position="349"/>
        <end position="371"/>
    </location>
</feature>
<proteinExistence type="predicted"/>
<evidence type="ECO:0000256" key="3">
    <source>
        <dbReference type="ARBA" id="ARBA00022475"/>
    </source>
</evidence>
<evidence type="ECO:0000256" key="4">
    <source>
        <dbReference type="ARBA" id="ARBA00022692"/>
    </source>
</evidence>
<feature type="transmembrane region" description="Helical" evidence="7">
    <location>
        <begin position="47"/>
        <end position="67"/>
    </location>
</feature>
<feature type="domain" description="Major facilitator superfamily (MFS) profile" evidence="8">
    <location>
        <begin position="1"/>
        <end position="403"/>
    </location>
</feature>
<feature type="transmembrane region" description="Helical" evidence="7">
    <location>
        <begin position="289"/>
        <end position="308"/>
    </location>
</feature>
<dbReference type="InterPro" id="IPR036259">
    <property type="entry name" value="MFS_trans_sf"/>
</dbReference>
<evidence type="ECO:0000256" key="5">
    <source>
        <dbReference type="ARBA" id="ARBA00022989"/>
    </source>
</evidence>
<keyword evidence="3" id="KW-1003">Cell membrane</keyword>
<evidence type="ECO:0000313" key="10">
    <source>
        <dbReference type="Proteomes" id="UP000271573"/>
    </source>
</evidence>
<feature type="transmembrane region" description="Helical" evidence="7">
    <location>
        <begin position="377"/>
        <end position="402"/>
    </location>
</feature>
<dbReference type="AlphaFoldDB" id="A0A3G9IFR1"/>
<dbReference type="InterPro" id="IPR020846">
    <property type="entry name" value="MFS_dom"/>
</dbReference>
<keyword evidence="10" id="KW-1185">Reference proteome</keyword>
<dbReference type="Proteomes" id="UP000271573">
    <property type="component" value="Chromosome"/>
</dbReference>
<dbReference type="PROSITE" id="PS50850">
    <property type="entry name" value="MFS"/>
    <property type="match status" value="1"/>
</dbReference>
<dbReference type="PANTHER" id="PTHR23513">
    <property type="entry name" value="INTEGRAL MEMBRANE EFFLUX PROTEIN-RELATED"/>
    <property type="match status" value="1"/>
</dbReference>
<dbReference type="EMBL" id="AP019307">
    <property type="protein sequence ID" value="BBH17890.1"/>
    <property type="molecule type" value="Genomic_DNA"/>
</dbReference>
<protein>
    <submittedName>
        <fullName evidence="9">MFS transporter</fullName>
    </submittedName>
</protein>
<dbReference type="CDD" id="cd06173">
    <property type="entry name" value="MFS_MefA_like"/>
    <property type="match status" value="1"/>
</dbReference>
<evidence type="ECO:0000256" key="1">
    <source>
        <dbReference type="ARBA" id="ARBA00004651"/>
    </source>
</evidence>
<feature type="transmembrane region" description="Helical" evidence="7">
    <location>
        <begin position="263"/>
        <end position="282"/>
    </location>
</feature>
<name>A0A3G9IFR1_9ACTN</name>
<evidence type="ECO:0000259" key="8">
    <source>
        <dbReference type="PROSITE" id="PS50850"/>
    </source>
</evidence>
<feature type="transmembrane region" description="Helical" evidence="7">
    <location>
        <begin position="228"/>
        <end position="251"/>
    </location>
</feature>
<evidence type="ECO:0000256" key="6">
    <source>
        <dbReference type="ARBA" id="ARBA00023136"/>
    </source>
</evidence>
<dbReference type="GO" id="GO:0005886">
    <property type="term" value="C:plasma membrane"/>
    <property type="evidence" value="ECO:0007669"/>
    <property type="project" value="UniProtKB-SubCell"/>
</dbReference>
<accession>A0A3G9IFR1</accession>
<evidence type="ECO:0000256" key="7">
    <source>
        <dbReference type="SAM" id="Phobius"/>
    </source>
</evidence>
<dbReference type="Pfam" id="PF05977">
    <property type="entry name" value="MFS_3"/>
    <property type="match status" value="1"/>
</dbReference>
<dbReference type="PANTHER" id="PTHR23513:SF11">
    <property type="entry name" value="STAPHYLOFERRIN A TRANSPORTER"/>
    <property type="match status" value="1"/>
</dbReference>
<evidence type="ECO:0000313" key="9">
    <source>
        <dbReference type="EMBL" id="BBH17890.1"/>
    </source>
</evidence>
<dbReference type="SUPFAM" id="SSF103473">
    <property type="entry name" value="MFS general substrate transporter"/>
    <property type="match status" value="1"/>
</dbReference>
<keyword evidence="5 7" id="KW-1133">Transmembrane helix</keyword>
<keyword evidence="6 7" id="KW-0472">Membrane</keyword>
<dbReference type="RefSeq" id="WP_125569277.1">
    <property type="nucleotide sequence ID" value="NZ_AP019307.1"/>
</dbReference>